<evidence type="ECO:0000256" key="1">
    <source>
        <dbReference type="SAM" id="SignalP"/>
    </source>
</evidence>
<gene>
    <name evidence="2" type="ORF">DIZ78_02375</name>
</gene>
<reference evidence="2 3" key="1">
    <citation type="journal article" date="2018" name="ISME J.">
        <title>Endosymbiont genomes yield clues of tubeworm success.</title>
        <authorList>
            <person name="Li Y."/>
            <person name="Liles M.R."/>
            <person name="Halanych K.M."/>
        </authorList>
    </citation>
    <scope>NUCLEOTIDE SEQUENCE [LARGE SCALE GENOMIC DNA]</scope>
    <source>
        <strain evidence="2">A1462</strain>
    </source>
</reference>
<evidence type="ECO:0000313" key="2">
    <source>
        <dbReference type="EMBL" id="RDH87439.1"/>
    </source>
</evidence>
<comment type="caution">
    <text evidence="2">The sequence shown here is derived from an EMBL/GenBank/DDBJ whole genome shotgun (WGS) entry which is preliminary data.</text>
</comment>
<organism evidence="2 3">
    <name type="scientific">endosymbiont of Escarpia spicata</name>
    <dbReference type="NCBI Taxonomy" id="2200908"/>
    <lineage>
        <taxon>Bacteria</taxon>
        <taxon>Pseudomonadati</taxon>
        <taxon>Pseudomonadota</taxon>
        <taxon>Gammaproteobacteria</taxon>
        <taxon>sulfur-oxidizing symbionts</taxon>
    </lineage>
</organism>
<proteinExistence type="predicted"/>
<dbReference type="Proteomes" id="UP000254771">
    <property type="component" value="Unassembled WGS sequence"/>
</dbReference>
<feature type="chain" id="PRO_5016630593" evidence="1">
    <location>
        <begin position="24"/>
        <end position="215"/>
    </location>
</feature>
<dbReference type="EMBL" id="QFXE01000005">
    <property type="protein sequence ID" value="RDH87439.1"/>
    <property type="molecule type" value="Genomic_DNA"/>
</dbReference>
<name>A0A370DQS5_9GAMM</name>
<accession>A0A370DQS5</accession>
<keyword evidence="3" id="KW-1185">Reference proteome</keyword>
<evidence type="ECO:0000313" key="3">
    <source>
        <dbReference type="Proteomes" id="UP000254771"/>
    </source>
</evidence>
<keyword evidence="1" id="KW-0732">Signal</keyword>
<feature type="signal peptide" evidence="1">
    <location>
        <begin position="1"/>
        <end position="23"/>
    </location>
</feature>
<sequence length="215" mass="24082">MKVMRKAGLILCGITFVYASAFAGEFIGVDPLFKNGNLITPHFEMLDDDADDYPDRFKISFKVWTAGTTTYIRRTRVRTFLFPQTPCTSPAWEDHDFDLKFTGTTAVSRVHTAVSLYSECEETGSGDYKESIRTVLYSGNVDDGGSWMRTWAGPNLLGMNHVDWDSDGTNEMMVVMAVDKSGLTTSFSSRVVFVDPSNGTVESDKTYTNLYIENY</sequence>
<dbReference type="AlphaFoldDB" id="A0A370DQS5"/>
<protein>
    <submittedName>
        <fullName evidence="2">Uncharacterized protein</fullName>
    </submittedName>
</protein>